<dbReference type="PANTHER" id="PTHR21039">
    <property type="entry name" value="HISTIDINOL PHOSPHATASE-RELATED"/>
    <property type="match status" value="1"/>
</dbReference>
<keyword evidence="11" id="KW-1185">Reference proteome</keyword>
<dbReference type="CDD" id="cd12110">
    <property type="entry name" value="PHP_HisPPase_Hisj_like"/>
    <property type="match status" value="1"/>
</dbReference>
<dbReference type="InterPro" id="IPR004013">
    <property type="entry name" value="PHP_dom"/>
</dbReference>
<reference evidence="10" key="1">
    <citation type="submission" date="2015-02" db="EMBL/GenBank/DDBJ databases">
        <title>A novel member of the family Ruminococcaceae isolated from human feces.</title>
        <authorList>
            <person name="Shkoporov A.N."/>
            <person name="Chaplin A.V."/>
            <person name="Motuzova O.V."/>
            <person name="Kafarskaia L.I."/>
            <person name="Khokhlova E.V."/>
            <person name="Efimov B.A."/>
        </authorList>
    </citation>
    <scope>NUCLEOTIDE SEQUENCE [LARGE SCALE GENOMIC DNA]</scope>
    <source>
        <strain evidence="10">585-1</strain>
    </source>
</reference>
<evidence type="ECO:0000256" key="3">
    <source>
        <dbReference type="ARBA" id="ARBA00013085"/>
    </source>
</evidence>
<dbReference type="PANTHER" id="PTHR21039:SF0">
    <property type="entry name" value="HISTIDINOL-PHOSPHATASE"/>
    <property type="match status" value="1"/>
</dbReference>
<comment type="catalytic activity">
    <reaction evidence="7 8">
        <text>L-histidinol phosphate + H2O = L-histidinol + phosphate</text>
        <dbReference type="Rhea" id="RHEA:14465"/>
        <dbReference type="ChEBI" id="CHEBI:15377"/>
        <dbReference type="ChEBI" id="CHEBI:43474"/>
        <dbReference type="ChEBI" id="CHEBI:57699"/>
        <dbReference type="ChEBI" id="CHEBI:57980"/>
        <dbReference type="EC" id="3.1.3.15"/>
    </reaction>
</comment>
<dbReference type="EMBL" id="JXXK01000006">
    <property type="protein sequence ID" value="KJF40480.1"/>
    <property type="molecule type" value="Genomic_DNA"/>
</dbReference>
<protein>
    <recommendedName>
        <fullName evidence="3 8">Histidinol-phosphatase</fullName>
        <shortName evidence="8">HolPase</shortName>
        <ecNumber evidence="3 8">3.1.3.15</ecNumber>
    </recommendedName>
</protein>
<dbReference type="GO" id="GO:0000105">
    <property type="term" value="P:L-histidine biosynthetic process"/>
    <property type="evidence" value="ECO:0007669"/>
    <property type="project" value="UniProtKB-UniRule"/>
</dbReference>
<comment type="pathway">
    <text evidence="1 8">Amino-acid biosynthesis; L-histidine biosynthesis; L-histidine from 5-phospho-alpha-D-ribose 1-diphosphate: step 8/9.</text>
</comment>
<dbReference type="GO" id="GO:0004401">
    <property type="term" value="F:histidinol-phosphatase activity"/>
    <property type="evidence" value="ECO:0007669"/>
    <property type="project" value="UniProtKB-UniRule"/>
</dbReference>
<dbReference type="Proteomes" id="UP000032483">
    <property type="component" value="Unassembled WGS sequence"/>
</dbReference>
<name>A0A0D8J0I8_9FIRM</name>
<feature type="domain" description="PHP" evidence="9">
    <location>
        <begin position="7"/>
        <end position="200"/>
    </location>
</feature>
<evidence type="ECO:0000256" key="2">
    <source>
        <dbReference type="ARBA" id="ARBA00009152"/>
    </source>
</evidence>
<dbReference type="Pfam" id="PF02811">
    <property type="entry name" value="PHP"/>
    <property type="match status" value="1"/>
</dbReference>
<dbReference type="AlphaFoldDB" id="A0A0D8J0I8"/>
<evidence type="ECO:0000256" key="1">
    <source>
        <dbReference type="ARBA" id="ARBA00004970"/>
    </source>
</evidence>
<evidence type="ECO:0000256" key="4">
    <source>
        <dbReference type="ARBA" id="ARBA00022605"/>
    </source>
</evidence>
<organism evidence="10 11">
    <name type="scientific">Ruthenibacterium lactatiformans</name>
    <dbReference type="NCBI Taxonomy" id="1550024"/>
    <lineage>
        <taxon>Bacteria</taxon>
        <taxon>Bacillati</taxon>
        <taxon>Bacillota</taxon>
        <taxon>Clostridia</taxon>
        <taxon>Eubacteriales</taxon>
        <taxon>Oscillospiraceae</taxon>
        <taxon>Ruthenibacterium</taxon>
    </lineage>
</organism>
<dbReference type="GO" id="GO:0005737">
    <property type="term" value="C:cytoplasm"/>
    <property type="evidence" value="ECO:0007669"/>
    <property type="project" value="TreeGrafter"/>
</dbReference>
<dbReference type="Gene3D" id="3.20.20.140">
    <property type="entry name" value="Metal-dependent hydrolases"/>
    <property type="match status" value="1"/>
</dbReference>
<evidence type="ECO:0000313" key="10">
    <source>
        <dbReference type="EMBL" id="KJF40480.1"/>
    </source>
</evidence>
<dbReference type="SUPFAM" id="SSF89550">
    <property type="entry name" value="PHP domain-like"/>
    <property type="match status" value="1"/>
</dbReference>
<evidence type="ECO:0000256" key="5">
    <source>
        <dbReference type="ARBA" id="ARBA00022801"/>
    </source>
</evidence>
<accession>A0A0D8J0I8</accession>
<evidence type="ECO:0000259" key="9">
    <source>
        <dbReference type="Pfam" id="PF02811"/>
    </source>
</evidence>
<keyword evidence="6 8" id="KW-0368">Histidine biosynthesis</keyword>
<keyword evidence="4 8" id="KW-0028">Amino-acid biosynthesis</keyword>
<dbReference type="EC" id="3.1.3.15" evidence="3 8"/>
<evidence type="ECO:0000256" key="6">
    <source>
        <dbReference type="ARBA" id="ARBA00023102"/>
    </source>
</evidence>
<evidence type="ECO:0000256" key="7">
    <source>
        <dbReference type="ARBA" id="ARBA00049158"/>
    </source>
</evidence>
<dbReference type="RefSeq" id="WP_050004903.1">
    <property type="nucleotide sequence ID" value="NZ_CAUEXJ010000013.1"/>
</dbReference>
<gene>
    <name evidence="10" type="ORF">TQ39_06120</name>
</gene>
<comment type="similarity">
    <text evidence="2 8">Belongs to the PHP hydrolase family. HisK subfamily.</text>
</comment>
<dbReference type="NCBIfam" id="TIGR01856">
    <property type="entry name" value="hisJ_fam"/>
    <property type="match status" value="1"/>
</dbReference>
<dbReference type="InterPro" id="IPR010140">
    <property type="entry name" value="Histidinol_P_phosphatase_HisJ"/>
</dbReference>
<proteinExistence type="inferred from homology"/>
<keyword evidence="5 8" id="KW-0378">Hydrolase</keyword>
<sequence>MRLTSSTHNHTNLCDGRNTPDEMARAALEAGFTDFGFSGHSYAPFDLDYSVKSEQHYVQELRALQKAYAGCLRIAVGMEADWFAPVNDRAALDYIIGSVHYLRDEATGRYYAVDGAPEALDACVAQMFGGDALAMARAYYALVAENVRKYRPEIIGHFDLVKKNNCGGHLFDEADPVYRTAALEALDACAATGAVFEVNTGGMFRGYCGEPYPSRFLLEALRKSGARVTVNADAHCTEAVRFRFDETLALLRDIGFTAVTVLEDGMFVEKPL</sequence>
<dbReference type="GeneID" id="42856194"/>
<dbReference type="InterPro" id="IPR016195">
    <property type="entry name" value="Pol/histidinol_Pase-like"/>
</dbReference>
<comment type="caution">
    <text evidence="10">The sequence shown here is derived from an EMBL/GenBank/DDBJ whole genome shotgun (WGS) entry which is preliminary data.</text>
</comment>
<dbReference type="UniPathway" id="UPA00031">
    <property type="reaction ID" value="UER00013"/>
</dbReference>
<evidence type="ECO:0000256" key="8">
    <source>
        <dbReference type="RuleBase" id="RU366003"/>
    </source>
</evidence>
<evidence type="ECO:0000313" key="11">
    <source>
        <dbReference type="Proteomes" id="UP000032483"/>
    </source>
</evidence>